<organism evidence="10 12">
    <name type="scientific">Ligilactobacillus salivarius</name>
    <dbReference type="NCBI Taxonomy" id="1624"/>
    <lineage>
        <taxon>Bacteria</taxon>
        <taxon>Bacillati</taxon>
        <taxon>Bacillota</taxon>
        <taxon>Bacilli</taxon>
        <taxon>Lactobacillales</taxon>
        <taxon>Lactobacillaceae</taxon>
        <taxon>Ligilactobacillus</taxon>
    </lineage>
</organism>
<keyword evidence="7" id="KW-0594">Phospholipid biosynthesis</keyword>
<protein>
    <submittedName>
        <fullName evidence="10">Diacylglycerol kinase catalytic domain protein</fullName>
    </submittedName>
    <submittedName>
        <fullName evidence="11">YegS/Rv2252/BmrU family lipid kinase</fullName>
    </submittedName>
</protein>
<dbReference type="InterPro" id="IPR050187">
    <property type="entry name" value="Lipid_Phosphate_FormReg"/>
</dbReference>
<dbReference type="SMART" id="SM00046">
    <property type="entry name" value="DAGKc"/>
    <property type="match status" value="1"/>
</dbReference>
<dbReference type="EMBL" id="CP123971">
    <property type="protein sequence ID" value="WII28895.1"/>
    <property type="molecule type" value="Genomic_DNA"/>
</dbReference>
<dbReference type="Proteomes" id="UP001231316">
    <property type="component" value="Chromosome"/>
</dbReference>
<proteinExistence type="inferred from homology"/>
<feature type="domain" description="DAGKc" evidence="9">
    <location>
        <begin position="1"/>
        <end position="134"/>
    </location>
</feature>
<keyword evidence="7" id="KW-0443">Lipid metabolism</keyword>
<dbReference type="Pfam" id="PF00781">
    <property type="entry name" value="DAGK_cat"/>
    <property type="match status" value="1"/>
</dbReference>
<dbReference type="InterPro" id="IPR017438">
    <property type="entry name" value="ATP-NAD_kinase_N"/>
</dbReference>
<dbReference type="Gene3D" id="2.60.200.40">
    <property type="match status" value="1"/>
</dbReference>
<reference evidence="10 12" key="1">
    <citation type="journal article" date="2014" name="BMC Genomics">
        <title>Unusual genome complexity in Lactobacillus salivarius JCM1046.</title>
        <authorList>
            <person name="Raftis E.J."/>
            <person name="Forde B.M."/>
            <person name="Claesson M.J."/>
            <person name="O'Toole P.W."/>
        </authorList>
    </citation>
    <scope>NUCLEOTIDE SEQUENCE [LARGE SCALE GENOMIC DNA]</scope>
    <source>
        <strain evidence="10 12">JCM1046</strain>
    </source>
</reference>
<dbReference type="AlphaFoldDB" id="A0A089RTX6"/>
<evidence type="ECO:0000256" key="4">
    <source>
        <dbReference type="ARBA" id="ARBA00022741"/>
    </source>
</evidence>
<dbReference type="SUPFAM" id="SSF111331">
    <property type="entry name" value="NAD kinase/diacylglycerol kinase-like"/>
    <property type="match status" value="1"/>
</dbReference>
<evidence type="ECO:0000256" key="5">
    <source>
        <dbReference type="ARBA" id="ARBA00022777"/>
    </source>
</evidence>
<comment type="cofactor">
    <cofactor evidence="1">
        <name>Mg(2+)</name>
        <dbReference type="ChEBI" id="CHEBI:18420"/>
    </cofactor>
</comment>
<evidence type="ECO:0000256" key="1">
    <source>
        <dbReference type="ARBA" id="ARBA00001946"/>
    </source>
</evidence>
<accession>A0A089RTX6</accession>
<dbReference type="GO" id="GO:0008654">
    <property type="term" value="P:phospholipid biosynthetic process"/>
    <property type="evidence" value="ECO:0007669"/>
    <property type="project" value="UniProtKB-KW"/>
</dbReference>
<dbReference type="GO" id="GO:0005524">
    <property type="term" value="F:ATP binding"/>
    <property type="evidence" value="ECO:0007669"/>
    <property type="project" value="UniProtKB-KW"/>
</dbReference>
<gene>
    <name evidence="10" type="ORF">LSJ_0352c</name>
    <name evidence="11" type="ORF">QFE45_01825</name>
</gene>
<dbReference type="Pfam" id="PF19279">
    <property type="entry name" value="YegS_C"/>
    <property type="match status" value="1"/>
</dbReference>
<evidence type="ECO:0000313" key="10">
    <source>
        <dbReference type="EMBL" id="AIR10092.1"/>
    </source>
</evidence>
<dbReference type="Proteomes" id="UP000029488">
    <property type="component" value="Chromosome"/>
</dbReference>
<dbReference type="InterPro" id="IPR001206">
    <property type="entry name" value="Diacylglycerol_kinase_cat_dom"/>
</dbReference>
<sequence>MIEKKYFFIINPIAGNGRGLAAWKKIRNTLQEQDISYTHKYTFPNQESNQEMILNTVYENHIIVVLGGDGTINEILNILIDCHLQNPLSYIACGSGNDFARAISLPSNPLKAWEYIHHQATIKNICVGKVKINDIERYFLNNVGIGFDARIVYSANHSKLKMLLNKIHLGALVYASFFLKALIIQKFFPTLFKNDGTSVQKYKKTFLCTITNHPFFGGGVKLVPKASVFNQSIDAIILEKSTKLGFLINFLRTILPLKNPSNSKNWHHQYGKEFKITINSHQPIHIDGEASIIDLDTVSFDTITFPFLA</sequence>
<keyword evidence="4" id="KW-0547">Nucleotide-binding</keyword>
<evidence type="ECO:0000256" key="8">
    <source>
        <dbReference type="ARBA" id="ARBA00023264"/>
    </source>
</evidence>
<reference evidence="11" key="2">
    <citation type="submission" date="2023-04" db="EMBL/GenBank/DDBJ databases">
        <title>Four porcine-derived lactic acid bacteria strains analyses and their evaluation as potential probiotics based on genomics.</title>
        <authorList>
            <person name="Niu D."/>
        </authorList>
    </citation>
    <scope>NUCLEOTIDE SEQUENCE</scope>
    <source>
        <strain evidence="11">ZSA5</strain>
    </source>
</reference>
<evidence type="ECO:0000256" key="7">
    <source>
        <dbReference type="ARBA" id="ARBA00023209"/>
    </source>
</evidence>
<keyword evidence="5 10" id="KW-0418">Kinase</keyword>
<comment type="similarity">
    <text evidence="2">Belongs to the diacylglycerol/lipid kinase family.</text>
</comment>
<evidence type="ECO:0000259" key="9">
    <source>
        <dbReference type="PROSITE" id="PS50146"/>
    </source>
</evidence>
<evidence type="ECO:0000256" key="2">
    <source>
        <dbReference type="ARBA" id="ARBA00005983"/>
    </source>
</evidence>
<keyword evidence="8" id="KW-1208">Phospholipid metabolism</keyword>
<evidence type="ECO:0000313" key="12">
    <source>
        <dbReference type="Proteomes" id="UP000029488"/>
    </source>
</evidence>
<dbReference type="EMBL" id="CP007646">
    <property type="protein sequence ID" value="AIR10092.1"/>
    <property type="molecule type" value="Genomic_DNA"/>
</dbReference>
<name>A0A089RTX6_9LACO</name>
<dbReference type="InterPro" id="IPR005218">
    <property type="entry name" value="Diacylglycerol/lipid_kinase"/>
</dbReference>
<dbReference type="PROSITE" id="PS50146">
    <property type="entry name" value="DAGK"/>
    <property type="match status" value="1"/>
</dbReference>
<dbReference type="GO" id="GO:0016301">
    <property type="term" value="F:kinase activity"/>
    <property type="evidence" value="ECO:0007669"/>
    <property type="project" value="UniProtKB-KW"/>
</dbReference>
<keyword evidence="7" id="KW-0444">Lipid biosynthesis</keyword>
<dbReference type="PANTHER" id="PTHR12358:SF54">
    <property type="entry name" value="SPHINGOSINE KINASE RELATED PROTEIN"/>
    <property type="match status" value="1"/>
</dbReference>
<dbReference type="Gene3D" id="3.40.50.10330">
    <property type="entry name" value="Probable inorganic polyphosphate/atp-NAD kinase, domain 1"/>
    <property type="match status" value="1"/>
</dbReference>
<dbReference type="PANTHER" id="PTHR12358">
    <property type="entry name" value="SPHINGOSINE KINASE"/>
    <property type="match status" value="1"/>
</dbReference>
<dbReference type="InterPro" id="IPR045540">
    <property type="entry name" value="YegS/DAGK_C"/>
</dbReference>
<evidence type="ECO:0000313" key="11">
    <source>
        <dbReference type="EMBL" id="WII28895.1"/>
    </source>
</evidence>
<dbReference type="RefSeq" id="WP_034983260.1">
    <property type="nucleotide sequence ID" value="NZ_CP007646.1"/>
</dbReference>
<dbReference type="InterPro" id="IPR016064">
    <property type="entry name" value="NAD/diacylglycerol_kinase_sf"/>
</dbReference>
<dbReference type="NCBIfam" id="TIGR00147">
    <property type="entry name" value="YegS/Rv2252/BmrU family lipid kinase"/>
    <property type="match status" value="1"/>
</dbReference>
<keyword evidence="3" id="KW-0808">Transferase</keyword>
<keyword evidence="6" id="KW-0067">ATP-binding</keyword>
<evidence type="ECO:0000256" key="3">
    <source>
        <dbReference type="ARBA" id="ARBA00022679"/>
    </source>
</evidence>
<evidence type="ECO:0000256" key="6">
    <source>
        <dbReference type="ARBA" id="ARBA00022840"/>
    </source>
</evidence>
<dbReference type="KEGG" id="lsj:LSJ_0352c"/>